<protein>
    <submittedName>
        <fullName evidence="2">Uncharacterized protein</fullName>
    </submittedName>
</protein>
<keyword evidence="1" id="KW-0812">Transmembrane</keyword>
<dbReference type="OrthoDB" id="2122304at2759"/>
<keyword evidence="1" id="KW-0472">Membrane</keyword>
<organism evidence="2 3">
    <name type="scientific">Aspergillus clavatus (strain ATCC 1007 / CBS 513.65 / DSM 816 / NCTC 3887 / NRRL 1 / QM 1276 / 107)</name>
    <dbReference type="NCBI Taxonomy" id="344612"/>
    <lineage>
        <taxon>Eukaryota</taxon>
        <taxon>Fungi</taxon>
        <taxon>Dikarya</taxon>
        <taxon>Ascomycota</taxon>
        <taxon>Pezizomycotina</taxon>
        <taxon>Eurotiomycetes</taxon>
        <taxon>Eurotiomycetidae</taxon>
        <taxon>Eurotiales</taxon>
        <taxon>Aspergillaceae</taxon>
        <taxon>Aspergillus</taxon>
        <taxon>Aspergillus subgen. Fumigati</taxon>
    </lineage>
</organism>
<name>A1C8F4_ASPCL</name>
<dbReference type="VEuPathDB" id="FungiDB:ACLA_043090"/>
<keyword evidence="1" id="KW-1133">Transmembrane helix</keyword>
<dbReference type="GeneID" id="4707232"/>
<feature type="transmembrane region" description="Helical" evidence="1">
    <location>
        <begin position="25"/>
        <end position="43"/>
    </location>
</feature>
<dbReference type="HOGENOM" id="CLU_110778_4_2_1"/>
<reference evidence="2 3" key="1">
    <citation type="journal article" date="2008" name="PLoS Genet.">
        <title>Genomic islands in the pathogenic filamentous fungus Aspergillus fumigatus.</title>
        <authorList>
            <person name="Fedorova N.D."/>
            <person name="Khaldi N."/>
            <person name="Joardar V.S."/>
            <person name="Maiti R."/>
            <person name="Amedeo P."/>
            <person name="Anderson M.J."/>
            <person name="Crabtree J."/>
            <person name="Silva J.C."/>
            <person name="Badger J.H."/>
            <person name="Albarraq A."/>
            <person name="Angiuoli S."/>
            <person name="Bussey H."/>
            <person name="Bowyer P."/>
            <person name="Cotty P.J."/>
            <person name="Dyer P.S."/>
            <person name="Egan A."/>
            <person name="Galens K."/>
            <person name="Fraser-Liggett C.M."/>
            <person name="Haas B.J."/>
            <person name="Inman J.M."/>
            <person name="Kent R."/>
            <person name="Lemieux S."/>
            <person name="Malavazi I."/>
            <person name="Orvis J."/>
            <person name="Roemer T."/>
            <person name="Ronning C.M."/>
            <person name="Sundaram J.P."/>
            <person name="Sutton G."/>
            <person name="Turner G."/>
            <person name="Venter J.C."/>
            <person name="White O.R."/>
            <person name="Whitty B.R."/>
            <person name="Youngman P."/>
            <person name="Wolfe K.H."/>
            <person name="Goldman G.H."/>
            <person name="Wortman J.R."/>
            <person name="Jiang B."/>
            <person name="Denning D.W."/>
            <person name="Nierman W.C."/>
        </authorList>
    </citation>
    <scope>NUCLEOTIDE SEQUENCE [LARGE SCALE GENOMIC DNA]</scope>
    <source>
        <strain evidence="3">ATCC 1007 / CBS 513.65 / DSM 816 / NCTC 3887 / NRRL 1</strain>
    </source>
</reference>
<evidence type="ECO:0000313" key="3">
    <source>
        <dbReference type="Proteomes" id="UP000006701"/>
    </source>
</evidence>
<dbReference type="KEGG" id="act:ACLA_043090"/>
<dbReference type="AlphaFoldDB" id="A1C8F4"/>
<accession>A1C8F4</accession>
<evidence type="ECO:0000256" key="1">
    <source>
        <dbReference type="SAM" id="Phobius"/>
    </source>
</evidence>
<gene>
    <name evidence="2" type="ORF">ACLA_043090</name>
</gene>
<sequence>MSNILTTLGLRAASGQEQPPNYATVYLLANWFYAYVILSSRAVKRLRGIDHNAAPREDLNKYGDVAVQSGKMYRRALNHPTC</sequence>
<dbReference type="OMA" id="VYLLANW"/>
<proteinExistence type="predicted"/>
<dbReference type="EMBL" id="DS027046">
    <property type="protein sequence ID" value="EAW13591.1"/>
    <property type="molecule type" value="Genomic_DNA"/>
</dbReference>
<keyword evidence="3" id="KW-1185">Reference proteome</keyword>
<evidence type="ECO:0000313" key="2">
    <source>
        <dbReference type="EMBL" id="EAW13591.1"/>
    </source>
</evidence>
<dbReference type="Proteomes" id="UP000006701">
    <property type="component" value="Unassembled WGS sequence"/>
</dbReference>
<dbReference type="RefSeq" id="XP_001275017.1">
    <property type="nucleotide sequence ID" value="XM_001275016.1"/>
</dbReference>